<dbReference type="OrthoDB" id="282562at2"/>
<name>A0A5C5VNI2_9BACT</name>
<evidence type="ECO:0008006" key="3">
    <source>
        <dbReference type="Google" id="ProtNLM"/>
    </source>
</evidence>
<protein>
    <recommendedName>
        <fullName evidence="3">AAA+ ATPase domain-containing protein</fullName>
    </recommendedName>
</protein>
<accession>A0A5C5VNI2</accession>
<reference evidence="1 2" key="1">
    <citation type="submission" date="2019-02" db="EMBL/GenBank/DDBJ databases">
        <title>Deep-cultivation of Planctomycetes and their phenomic and genomic characterization uncovers novel biology.</title>
        <authorList>
            <person name="Wiegand S."/>
            <person name="Jogler M."/>
            <person name="Boedeker C."/>
            <person name="Pinto D."/>
            <person name="Vollmers J."/>
            <person name="Rivas-Marin E."/>
            <person name="Kohn T."/>
            <person name="Peeters S.H."/>
            <person name="Heuer A."/>
            <person name="Rast P."/>
            <person name="Oberbeckmann S."/>
            <person name="Bunk B."/>
            <person name="Jeske O."/>
            <person name="Meyerdierks A."/>
            <person name="Storesund J.E."/>
            <person name="Kallscheuer N."/>
            <person name="Luecker S."/>
            <person name="Lage O.M."/>
            <person name="Pohl T."/>
            <person name="Merkel B.J."/>
            <person name="Hornburger P."/>
            <person name="Mueller R.-W."/>
            <person name="Bruemmer F."/>
            <person name="Labrenz M."/>
            <person name="Spormann A.M."/>
            <person name="Op Den Camp H."/>
            <person name="Overmann J."/>
            <person name="Amann R."/>
            <person name="Jetten M.S.M."/>
            <person name="Mascher T."/>
            <person name="Medema M.H."/>
            <person name="Devos D.P."/>
            <person name="Kaster A.-K."/>
            <person name="Ovreas L."/>
            <person name="Rohde M."/>
            <person name="Galperin M.Y."/>
            <person name="Jogler C."/>
        </authorList>
    </citation>
    <scope>NUCLEOTIDE SEQUENCE [LARGE SCALE GENOMIC DNA]</scope>
    <source>
        <strain evidence="1 2">Pla111</strain>
    </source>
</reference>
<dbReference type="RefSeq" id="WP_146575557.1">
    <property type="nucleotide sequence ID" value="NZ_SJPH01000012.1"/>
</dbReference>
<evidence type="ECO:0000313" key="2">
    <source>
        <dbReference type="Proteomes" id="UP000318995"/>
    </source>
</evidence>
<keyword evidence="2" id="KW-1185">Reference proteome</keyword>
<comment type="caution">
    <text evidence="1">The sequence shown here is derived from an EMBL/GenBank/DDBJ whole genome shotgun (WGS) entry which is preliminary data.</text>
</comment>
<gene>
    <name evidence="1" type="ORF">Pla111_33680</name>
</gene>
<dbReference type="EMBL" id="SJPH01000012">
    <property type="protein sequence ID" value="TWT40236.1"/>
    <property type="molecule type" value="Genomic_DNA"/>
</dbReference>
<dbReference type="InterPro" id="IPR027417">
    <property type="entry name" value="P-loop_NTPase"/>
</dbReference>
<dbReference type="SUPFAM" id="SSF52540">
    <property type="entry name" value="P-loop containing nucleoside triphosphate hydrolases"/>
    <property type="match status" value="1"/>
</dbReference>
<proteinExistence type="predicted"/>
<organism evidence="1 2">
    <name type="scientific">Botrimarina hoheduenensis</name>
    <dbReference type="NCBI Taxonomy" id="2528000"/>
    <lineage>
        <taxon>Bacteria</taxon>
        <taxon>Pseudomonadati</taxon>
        <taxon>Planctomycetota</taxon>
        <taxon>Planctomycetia</taxon>
        <taxon>Pirellulales</taxon>
        <taxon>Lacipirellulaceae</taxon>
        <taxon>Botrimarina</taxon>
    </lineage>
</organism>
<dbReference type="Proteomes" id="UP000318995">
    <property type="component" value="Unassembled WGS sequence"/>
</dbReference>
<sequence length="217" mass="23539">MTAIASSAVAVSAAASIPSRSLNPFATCWTGTGKLAHVETRALSLPKLQVELERLGYRGQVVGPHGVGKSVLVRSLAAHIGGPPSIVVTTPARALLRGIRGDRRTLLVIEGLERWSMLLVGLWTIFVRWSGLRVLVTTHRVVRGIPVLTTLSPSAEIFALLFDQLTRERPTPISLSEAAACFHAHGGDYRATWLALHLEHERRRGQPPVGPCRVAFR</sequence>
<evidence type="ECO:0000313" key="1">
    <source>
        <dbReference type="EMBL" id="TWT40236.1"/>
    </source>
</evidence>
<dbReference type="AlphaFoldDB" id="A0A5C5VNI2"/>